<dbReference type="Proteomes" id="UP000008777">
    <property type="component" value="Segment"/>
</dbReference>
<dbReference type="EMBL" id="AJ635161">
    <property type="protein sequence ID" value="CAG25659.1"/>
    <property type="molecule type" value="Genomic_DNA"/>
</dbReference>
<dbReference type="KEGG" id="vg:4432053"/>
<reference evidence="1 2" key="1">
    <citation type="journal article" date="2004" name="Virology">
        <title>Morphology and genome organisation of the virus PSV of the hyperthermophilic archaeal genera Pyrobaculum and Thermoproteus: A novel virus family, the Globuloviridae.</title>
        <authorList>
            <person name="Haering M."/>
            <person name="Peng X."/>
            <person name="Bruegger K."/>
            <person name="Rachel R."/>
            <person name="Stetter K.O."/>
            <person name="Garrett R.A."/>
            <person name="Prangishvili D."/>
        </authorList>
    </citation>
    <scope>NUCLEOTIDE SEQUENCE [LARGE SCALE GENOMIC DNA]</scope>
    <source>
        <strain evidence="2">Isolate United States/Yellowstone</strain>
    </source>
</reference>
<keyword evidence="2" id="KW-1185">Reference proteome</keyword>
<organism evidence="1 2">
    <name type="scientific">Pyrobaculum spherical virus (isolate United States/Yellowstone)</name>
    <name type="common">PSV</name>
    <dbReference type="NCBI Taxonomy" id="654907"/>
    <lineage>
        <taxon>Viruses</taxon>
        <taxon>Viruses incertae sedis</taxon>
        <taxon>Globuloviridae</taxon>
        <taxon>Alphaglobulovirus</taxon>
        <taxon>Alphaglobulovirus obsidianense</taxon>
    </lineage>
</organism>
<evidence type="ECO:0000313" key="2">
    <source>
        <dbReference type="Proteomes" id="UP000008777"/>
    </source>
</evidence>
<evidence type="ECO:0000313" key="1">
    <source>
        <dbReference type="EMBL" id="CAG25659.1"/>
    </source>
</evidence>
<sequence>MVRSKITPEEGPTKKKVFLKVRAGGAETEYTAVYEDLEIGGLTRGGRSDVKKVLRRIIRAYNDLPEDVVRAAITVINHILSAVNLGVKEAWGGVSVEVGDNDKLTLRISLYHYIDNERDESGWAGEIKASFIGYDGLFADSSHTVIKRVNYGEDIDAMSLYRELIRVARHAYNAIPSY</sequence>
<organismHost>
    <name type="scientific">Thermoproteus tenax</name>
    <dbReference type="NCBI Taxonomy" id="2271"/>
</organismHost>
<proteinExistence type="predicted"/>
<name>Q6ZYG3_PSVY</name>
<dbReference type="RefSeq" id="YP_015561.1">
    <property type="nucleotide sequence ID" value="NC_005872.1"/>
</dbReference>
<dbReference type="GeneID" id="4432053"/>
<accession>Q6ZYG3</accession>
<organismHost>
    <name type="scientific">Pyrobaculum</name>
    <dbReference type="NCBI Taxonomy" id="2276"/>
</organismHost>
<protein>
    <submittedName>
        <fullName evidence="1">Uncharacterized protein</fullName>
    </submittedName>
</protein>